<evidence type="ECO:0000313" key="1">
    <source>
        <dbReference type="EMBL" id="KAK3802984.1"/>
    </source>
</evidence>
<proteinExistence type="predicted"/>
<evidence type="ECO:0000313" key="2">
    <source>
        <dbReference type="Proteomes" id="UP001283361"/>
    </source>
</evidence>
<dbReference type="AlphaFoldDB" id="A0AAE1BBI8"/>
<gene>
    <name evidence="1" type="ORF">RRG08_051739</name>
</gene>
<comment type="caution">
    <text evidence="1">The sequence shown here is derived from an EMBL/GenBank/DDBJ whole genome shotgun (WGS) entry which is preliminary data.</text>
</comment>
<protein>
    <submittedName>
        <fullName evidence="1">Uncharacterized protein</fullName>
    </submittedName>
</protein>
<keyword evidence="2" id="KW-1185">Reference proteome</keyword>
<dbReference type="Proteomes" id="UP001283361">
    <property type="component" value="Unassembled WGS sequence"/>
</dbReference>
<dbReference type="EMBL" id="JAWDGP010000204">
    <property type="protein sequence ID" value="KAK3802984.1"/>
    <property type="molecule type" value="Genomic_DNA"/>
</dbReference>
<reference evidence="1" key="1">
    <citation type="journal article" date="2023" name="G3 (Bethesda)">
        <title>A reference genome for the long-term kleptoplast-retaining sea slug Elysia crispata morphotype clarki.</title>
        <authorList>
            <person name="Eastman K.E."/>
            <person name="Pendleton A.L."/>
            <person name="Shaikh M.A."/>
            <person name="Suttiyut T."/>
            <person name="Ogas R."/>
            <person name="Tomko P."/>
            <person name="Gavelis G."/>
            <person name="Widhalm J.R."/>
            <person name="Wisecaver J.H."/>
        </authorList>
    </citation>
    <scope>NUCLEOTIDE SEQUENCE</scope>
    <source>
        <strain evidence="1">ECLA1</strain>
    </source>
</reference>
<sequence>MIEIKRVLTSRNLILCALFVAFYFTQPIHVKWYTSKTVAARSCGMVYQQDCGSLSLFDCQNRAQRNMQKDFDSSNSHLWVGSS</sequence>
<accession>A0AAE1BBI8</accession>
<name>A0AAE1BBI8_9GAST</name>
<organism evidence="1 2">
    <name type="scientific">Elysia crispata</name>
    <name type="common">lettuce slug</name>
    <dbReference type="NCBI Taxonomy" id="231223"/>
    <lineage>
        <taxon>Eukaryota</taxon>
        <taxon>Metazoa</taxon>
        <taxon>Spiralia</taxon>
        <taxon>Lophotrochozoa</taxon>
        <taxon>Mollusca</taxon>
        <taxon>Gastropoda</taxon>
        <taxon>Heterobranchia</taxon>
        <taxon>Euthyneura</taxon>
        <taxon>Panpulmonata</taxon>
        <taxon>Sacoglossa</taxon>
        <taxon>Placobranchoidea</taxon>
        <taxon>Plakobranchidae</taxon>
        <taxon>Elysia</taxon>
    </lineage>
</organism>